<dbReference type="PANTHER" id="PTHR39166:SF1">
    <property type="entry name" value="BLL1166 PROTEIN"/>
    <property type="match status" value="1"/>
</dbReference>
<dbReference type="InterPro" id="IPR009267">
    <property type="entry name" value="NTP_transf_6"/>
</dbReference>
<evidence type="ECO:0008006" key="3">
    <source>
        <dbReference type="Google" id="ProtNLM"/>
    </source>
</evidence>
<reference evidence="1 2" key="1">
    <citation type="submission" date="2019-03" db="EMBL/GenBank/DDBJ databases">
        <title>Genomic Encyclopedia of Type Strains, Phase III (KMG-III): the genomes of soil and plant-associated and newly described type strains.</title>
        <authorList>
            <person name="Whitman W."/>
        </authorList>
    </citation>
    <scope>NUCLEOTIDE SEQUENCE [LARGE SCALE GENOMIC DNA]</scope>
    <source>
        <strain evidence="1 2">CECT 8976</strain>
    </source>
</reference>
<organism evidence="1 2">
    <name type="scientific">Paludibacterium purpuratum</name>
    <dbReference type="NCBI Taxonomy" id="1144873"/>
    <lineage>
        <taxon>Bacteria</taxon>
        <taxon>Pseudomonadati</taxon>
        <taxon>Pseudomonadota</taxon>
        <taxon>Betaproteobacteria</taxon>
        <taxon>Neisseriales</taxon>
        <taxon>Chromobacteriaceae</taxon>
        <taxon>Paludibacterium</taxon>
    </lineage>
</organism>
<dbReference type="Proteomes" id="UP000295611">
    <property type="component" value="Unassembled WGS sequence"/>
</dbReference>
<dbReference type="AlphaFoldDB" id="A0A4R7B3S5"/>
<accession>A0A4R7B3S5</accession>
<sequence>MSLLRHAREMQLPDWYIAAGAIRNTVWDRLHDYPGGSSYSDVDLIYFAAARSGSGGDRAIEACLNRATPGFVWEVVNQARVHEWYEQDFGVPLRPLLSSEDGMSFWPETATAVGVRLEDDDSLTIAAPLGLQDLFDLRLRWNDRQASYEIFQRRVEKKCFLARWPRLTLVDQPRRHG</sequence>
<comment type="caution">
    <text evidence="1">The sequence shown here is derived from an EMBL/GenBank/DDBJ whole genome shotgun (WGS) entry which is preliminary data.</text>
</comment>
<dbReference type="PANTHER" id="PTHR39166">
    <property type="entry name" value="BLL1166 PROTEIN"/>
    <property type="match status" value="1"/>
</dbReference>
<proteinExistence type="predicted"/>
<dbReference type="EMBL" id="SNZP01000010">
    <property type="protein sequence ID" value="TDR76635.1"/>
    <property type="molecule type" value="Genomic_DNA"/>
</dbReference>
<protein>
    <recommendedName>
        <fullName evidence="3">Nucleotidyltransferase-like protein</fullName>
    </recommendedName>
</protein>
<gene>
    <name evidence="1" type="ORF">DFP86_11061</name>
</gene>
<dbReference type="Pfam" id="PF06042">
    <property type="entry name" value="NTP_transf_6"/>
    <property type="match status" value="1"/>
</dbReference>
<evidence type="ECO:0000313" key="2">
    <source>
        <dbReference type="Proteomes" id="UP000295611"/>
    </source>
</evidence>
<name>A0A4R7B3S5_9NEIS</name>
<keyword evidence="2" id="KW-1185">Reference proteome</keyword>
<evidence type="ECO:0000313" key="1">
    <source>
        <dbReference type="EMBL" id="TDR76635.1"/>
    </source>
</evidence>
<dbReference type="RefSeq" id="WP_166642263.1">
    <property type="nucleotide sequence ID" value="NZ_SNZP01000010.1"/>
</dbReference>